<accession>A0ABS7DKD9</accession>
<dbReference type="NCBIfam" id="TIGR01549">
    <property type="entry name" value="HAD-SF-IA-v1"/>
    <property type="match status" value="1"/>
</dbReference>
<dbReference type="PANTHER" id="PTHR18901">
    <property type="entry name" value="2-DEOXYGLUCOSE-6-PHOSPHATE PHOSPHATASE 2"/>
    <property type="match status" value="1"/>
</dbReference>
<dbReference type="InterPro" id="IPR006439">
    <property type="entry name" value="HAD-SF_hydro_IA"/>
</dbReference>
<dbReference type="SFLD" id="SFLDG01135">
    <property type="entry name" value="C1.5.6:_HAD__Beta-PGM__Phospha"/>
    <property type="match status" value="1"/>
</dbReference>
<dbReference type="Pfam" id="PF13419">
    <property type="entry name" value="HAD_2"/>
    <property type="match status" value="1"/>
</dbReference>
<reference evidence="1 2" key="1">
    <citation type="submission" date="2021-03" db="EMBL/GenBank/DDBJ databases">
        <title>Caproiciproducens sp. nov. isolated from feces of cow.</title>
        <authorList>
            <person name="Choi J.-Y."/>
        </authorList>
    </citation>
    <scope>NUCLEOTIDE SEQUENCE [LARGE SCALE GENOMIC DNA]</scope>
    <source>
        <strain evidence="1 2">AGMB10547</strain>
    </source>
</reference>
<dbReference type="InterPro" id="IPR036412">
    <property type="entry name" value="HAD-like_sf"/>
</dbReference>
<dbReference type="Gene3D" id="1.10.150.240">
    <property type="entry name" value="Putative phosphatase, domain 2"/>
    <property type="match status" value="1"/>
</dbReference>
<organism evidence="1 2">
    <name type="scientific">Caproiciproducens faecalis</name>
    <dbReference type="NCBI Taxonomy" id="2820301"/>
    <lineage>
        <taxon>Bacteria</taxon>
        <taxon>Bacillati</taxon>
        <taxon>Bacillota</taxon>
        <taxon>Clostridia</taxon>
        <taxon>Eubacteriales</taxon>
        <taxon>Acutalibacteraceae</taxon>
        <taxon>Caproiciproducens</taxon>
    </lineage>
</organism>
<dbReference type="InterPro" id="IPR023214">
    <property type="entry name" value="HAD_sf"/>
</dbReference>
<dbReference type="PRINTS" id="PR00413">
    <property type="entry name" value="HADHALOGNASE"/>
</dbReference>
<dbReference type="PANTHER" id="PTHR18901:SF38">
    <property type="entry name" value="PSEUDOURIDINE-5'-PHOSPHATASE"/>
    <property type="match status" value="1"/>
</dbReference>
<dbReference type="SFLD" id="SFLDS00003">
    <property type="entry name" value="Haloacid_Dehalogenase"/>
    <property type="match status" value="1"/>
</dbReference>
<dbReference type="InterPro" id="IPR041492">
    <property type="entry name" value="HAD_2"/>
</dbReference>
<evidence type="ECO:0000313" key="1">
    <source>
        <dbReference type="EMBL" id="MBW7571766.1"/>
    </source>
</evidence>
<dbReference type="InterPro" id="IPR023198">
    <property type="entry name" value="PGP-like_dom2"/>
</dbReference>
<proteinExistence type="predicted"/>
<dbReference type="RefSeq" id="WP_219964152.1">
    <property type="nucleotide sequence ID" value="NZ_JAGFNZ010000001.1"/>
</dbReference>
<dbReference type="Proteomes" id="UP000719942">
    <property type="component" value="Unassembled WGS sequence"/>
</dbReference>
<dbReference type="EMBL" id="JAGFNZ010000001">
    <property type="protein sequence ID" value="MBW7571766.1"/>
    <property type="molecule type" value="Genomic_DNA"/>
</dbReference>
<comment type="caution">
    <text evidence="1">The sequence shown here is derived from an EMBL/GenBank/DDBJ whole genome shotgun (WGS) entry which is preliminary data.</text>
</comment>
<dbReference type="SUPFAM" id="SSF56784">
    <property type="entry name" value="HAD-like"/>
    <property type="match status" value="1"/>
</dbReference>
<evidence type="ECO:0000313" key="2">
    <source>
        <dbReference type="Proteomes" id="UP000719942"/>
    </source>
</evidence>
<sequence length="217" mass="24189">MIKAVVLDMDGTMFDTERLCAEGWKKAGEVLGCGNVMELIEQAMGVSAAAERELFLTKYGPDFPFDEFRKISADYSKDYIQKNGVPVKEGLTELLDYLKREGYKIAVATSSSRSSTMSHFERTKLTGYFDQIICGDMLEKSKPDPDIYLKAAQALQVSPQECMALEDSPNGIFSAYRAGMKTVMIPDTVPSNPELEKMLFACVPTLHGVIQLLKNWE</sequence>
<keyword evidence="2" id="KW-1185">Reference proteome</keyword>
<name>A0ABS7DKD9_9FIRM</name>
<dbReference type="SFLD" id="SFLDG01129">
    <property type="entry name" value="C1.5:_HAD__Beta-PGM__Phosphata"/>
    <property type="match status" value="1"/>
</dbReference>
<dbReference type="Gene3D" id="3.40.50.1000">
    <property type="entry name" value="HAD superfamily/HAD-like"/>
    <property type="match status" value="1"/>
</dbReference>
<gene>
    <name evidence="1" type="ORF">J5W02_02965</name>
</gene>
<dbReference type="NCBIfam" id="TIGR01509">
    <property type="entry name" value="HAD-SF-IA-v3"/>
    <property type="match status" value="1"/>
</dbReference>
<protein>
    <submittedName>
        <fullName evidence="1">HAD family phosphatase</fullName>
    </submittedName>
</protein>